<keyword evidence="4" id="KW-1185">Reference proteome</keyword>
<feature type="domain" description="Beta-lactamase-related" evidence="2">
    <location>
        <begin position="46"/>
        <end position="379"/>
    </location>
</feature>
<comment type="similarity">
    <text evidence="1">Belongs to the peptidase S12 family.</text>
</comment>
<accession>A0A9W4K0R3</accession>
<dbReference type="InterPro" id="IPR050491">
    <property type="entry name" value="AmpC-like"/>
</dbReference>
<sequence>MLYYIPRHATFSCHNYLPQTFHQDTMHLNEWTTLFPIIQDICNISGIPGVSLGVVQNKEFHTASFGYADITCKTPCDSDTTYVLGSLSKGITAAIVASLHDDGTIPSWDTPLESLLPEFHREDIYGEITLSDLLTHRTGLAALDSLWLSSNNNPYLPRSEAIRLLNHAPGVQPFRTQFIYNNFGYEILGQVVEKVTGSSFADALRRRILEPLKMRNTYYTGETRGHEAKPYAALENGSMVSVPLPLYGKDVLMGSAGGIRSSVNDLLVLYQAFMSAERESANPQKSVIRDIQQLWRGHQNIPHPSLREHSYGFGWARAQLPAQLSRGPDPLRPIVGTGAPSQLAIFHGGAITGYNTYNVLVPEIESAVVVLTNSQSLNGGVELIGELLVEMLLNNSHNAADYRNLATLSVDATLQQEVSINQRLLAGRTVKKPSRPLDAYIGKYFNAAGNFFIQIRYTKDKKGLEVAYMGRNGDAFTLIPYQRDSFYWTLTHDESAKLAREFVFPIEYHIIKFESQNGSNVSCLWWKHDADLPEPGEIFVQRDKRDCEHVREEL</sequence>
<reference evidence="3" key="1">
    <citation type="submission" date="2021-07" db="EMBL/GenBank/DDBJ databases">
        <authorList>
            <person name="Branca A.L. A."/>
        </authorList>
    </citation>
    <scope>NUCLEOTIDE SEQUENCE</scope>
</reference>
<dbReference type="PANTHER" id="PTHR46825">
    <property type="entry name" value="D-ALANYL-D-ALANINE-CARBOXYPEPTIDASE/ENDOPEPTIDASE AMPH"/>
    <property type="match status" value="1"/>
</dbReference>
<dbReference type="EMBL" id="CAJVPG010000450">
    <property type="protein sequence ID" value="CAG8426059.1"/>
    <property type="molecule type" value="Genomic_DNA"/>
</dbReference>
<dbReference type="AlphaFoldDB" id="A0A9W4K0R3"/>
<name>A0A9W4K0R3_9EURO</name>
<dbReference type="InterPro" id="IPR001466">
    <property type="entry name" value="Beta-lactam-related"/>
</dbReference>
<dbReference type="Proteomes" id="UP001152649">
    <property type="component" value="Unassembled WGS sequence"/>
</dbReference>
<dbReference type="OrthoDB" id="5946976at2759"/>
<evidence type="ECO:0000313" key="3">
    <source>
        <dbReference type="EMBL" id="CAG8426059.1"/>
    </source>
</evidence>
<dbReference type="InterPro" id="IPR012338">
    <property type="entry name" value="Beta-lactam/transpept-like"/>
</dbReference>
<proteinExistence type="inferred from homology"/>
<organism evidence="3 4">
    <name type="scientific">Penicillium salamii</name>
    <dbReference type="NCBI Taxonomy" id="1612424"/>
    <lineage>
        <taxon>Eukaryota</taxon>
        <taxon>Fungi</taxon>
        <taxon>Dikarya</taxon>
        <taxon>Ascomycota</taxon>
        <taxon>Pezizomycotina</taxon>
        <taxon>Eurotiomycetes</taxon>
        <taxon>Eurotiomycetidae</taxon>
        <taxon>Eurotiales</taxon>
        <taxon>Aspergillaceae</taxon>
        <taxon>Penicillium</taxon>
    </lineage>
</organism>
<evidence type="ECO:0000256" key="1">
    <source>
        <dbReference type="ARBA" id="ARBA00038215"/>
    </source>
</evidence>
<gene>
    <name evidence="3" type="ORF">PSALAMII_LOCUS10423</name>
</gene>
<protein>
    <recommendedName>
        <fullName evidence="2">Beta-lactamase-related domain-containing protein</fullName>
    </recommendedName>
</protein>
<dbReference type="SUPFAM" id="SSF56601">
    <property type="entry name" value="beta-lactamase/transpeptidase-like"/>
    <property type="match status" value="1"/>
</dbReference>
<evidence type="ECO:0000313" key="4">
    <source>
        <dbReference type="Proteomes" id="UP001152649"/>
    </source>
</evidence>
<dbReference type="Gene3D" id="3.40.710.10">
    <property type="entry name" value="DD-peptidase/beta-lactamase superfamily"/>
    <property type="match status" value="1"/>
</dbReference>
<dbReference type="Pfam" id="PF00144">
    <property type="entry name" value="Beta-lactamase"/>
    <property type="match status" value="1"/>
</dbReference>
<comment type="caution">
    <text evidence="3">The sequence shown here is derived from an EMBL/GenBank/DDBJ whole genome shotgun (WGS) entry which is preliminary data.</text>
</comment>
<evidence type="ECO:0000259" key="2">
    <source>
        <dbReference type="Pfam" id="PF00144"/>
    </source>
</evidence>
<dbReference type="PANTHER" id="PTHR46825:SF14">
    <property type="entry name" value="BETA-LACTAMASE-RELATED DOMAIN-CONTAINING PROTEIN"/>
    <property type="match status" value="1"/>
</dbReference>
<dbReference type="Gene3D" id="2.40.128.600">
    <property type="match status" value="1"/>
</dbReference>